<sequence>MSSLWTDLLFLHGHVADWRLAQRLSRAAAPAPPVQPVVEAPGQQATLPRRSMLTLRLCLGIGSGELHRQ</sequence>
<dbReference type="RefSeq" id="WP_114345445.1">
    <property type="nucleotide sequence ID" value="NZ_QFWQ01000010.1"/>
</dbReference>
<organism evidence="1 2">
    <name type="scientific">Rhodanobacter denitrificans</name>
    <dbReference type="NCBI Taxonomy" id="666685"/>
    <lineage>
        <taxon>Bacteria</taxon>
        <taxon>Pseudomonadati</taxon>
        <taxon>Pseudomonadota</taxon>
        <taxon>Gammaproteobacteria</taxon>
        <taxon>Lysobacterales</taxon>
        <taxon>Rhodanobacteraceae</taxon>
        <taxon>Rhodanobacter</taxon>
    </lineage>
</organism>
<accession>A0A368KA36</accession>
<protein>
    <submittedName>
        <fullName evidence="1">Uncharacterized protein</fullName>
    </submittedName>
</protein>
<evidence type="ECO:0000313" key="1">
    <source>
        <dbReference type="EMBL" id="RCS28800.1"/>
    </source>
</evidence>
<evidence type="ECO:0000313" key="2">
    <source>
        <dbReference type="Proteomes" id="UP000252387"/>
    </source>
</evidence>
<dbReference type="EMBL" id="QFWQ01000010">
    <property type="protein sequence ID" value="RCS28800.1"/>
    <property type="molecule type" value="Genomic_DNA"/>
</dbReference>
<keyword evidence="2" id="KW-1185">Reference proteome</keyword>
<proteinExistence type="predicted"/>
<name>A0A368KA36_9GAMM</name>
<comment type="caution">
    <text evidence="1">The sequence shown here is derived from an EMBL/GenBank/DDBJ whole genome shotgun (WGS) entry which is preliminary data.</text>
</comment>
<dbReference type="Proteomes" id="UP000252387">
    <property type="component" value="Unassembled WGS sequence"/>
</dbReference>
<gene>
    <name evidence="1" type="ORF">DEO45_15405</name>
</gene>
<reference evidence="1 2" key="1">
    <citation type="submission" date="2018-05" db="EMBL/GenBank/DDBJ databases">
        <title>Draft genome sequence of Rhodanobacter denitrificans Yn1 isolated from gold copper mine.</title>
        <authorList>
            <person name="Yang N."/>
            <person name="Mazhar H.S."/>
            <person name="Rensing C."/>
        </authorList>
    </citation>
    <scope>NUCLEOTIDE SEQUENCE [LARGE SCALE GENOMIC DNA]</scope>
    <source>
        <strain evidence="1 2">Yn1</strain>
    </source>
</reference>
<dbReference type="AlphaFoldDB" id="A0A368KA36"/>